<accession>A0A9P5X0T8</accession>
<sequence>METTTTMIEEALVPLPNPQSYISLSSSAESLRATSINDLPYDLLSEILCYARRTSNNRSTPHHPSASRSCPTEVGAVCTYWRETVWSTPRLWTSFTIDNKFWKTANRTAVLRLYFQNAGNHALDITFTSLPRDYTSRRSTGGRRIPGEDVFDTIFTHNPNRLGSLTFTQYPVSWFPYISEISKSPYFSNLQSLNVRDLRFGTANISQTITLHLVPRLTTLSLHGTTNTIFIFPPDVWSHILHLKLSSIPSTAALQLALNCATHLETLTLTLLDLTELDDDSSLSQHYSTHLPNEPITFPNLKSFSFGEPESDIPPQCWDSSLGRGLLLFPSLTHLTFTPCDPLLFDYYRDFMRDHIPTTLTHLTLRCTHSQEFVGALHEAIPRLGALESLQLVFVFMRVSVDVINLLRVGNEGEEPVSVPLPNLFELGVEATEDDDFLFGLGGATGKKGAALAAILEVARERLRLGRTSVMLRRLGLGFGRPICAEGSFSRWPDYVKEDLKELIGEGLEVEIGCYQSSFTGL</sequence>
<evidence type="ECO:0000313" key="1">
    <source>
        <dbReference type="EMBL" id="KAF9441245.1"/>
    </source>
</evidence>
<comment type="caution">
    <text evidence="1">The sequence shown here is derived from an EMBL/GenBank/DDBJ whole genome shotgun (WGS) entry which is preliminary data.</text>
</comment>
<dbReference type="Gene3D" id="3.80.10.10">
    <property type="entry name" value="Ribonuclease Inhibitor"/>
    <property type="match status" value="1"/>
</dbReference>
<organism evidence="1 2">
    <name type="scientific">Macrolepiota fuliginosa MF-IS2</name>
    <dbReference type="NCBI Taxonomy" id="1400762"/>
    <lineage>
        <taxon>Eukaryota</taxon>
        <taxon>Fungi</taxon>
        <taxon>Dikarya</taxon>
        <taxon>Basidiomycota</taxon>
        <taxon>Agaricomycotina</taxon>
        <taxon>Agaricomycetes</taxon>
        <taxon>Agaricomycetidae</taxon>
        <taxon>Agaricales</taxon>
        <taxon>Agaricineae</taxon>
        <taxon>Agaricaceae</taxon>
        <taxon>Macrolepiota</taxon>
    </lineage>
</organism>
<proteinExistence type="predicted"/>
<dbReference type="EMBL" id="MU151996">
    <property type="protein sequence ID" value="KAF9441245.1"/>
    <property type="molecule type" value="Genomic_DNA"/>
</dbReference>
<name>A0A9P5X0T8_9AGAR</name>
<reference evidence="1" key="1">
    <citation type="submission" date="2020-11" db="EMBL/GenBank/DDBJ databases">
        <authorList>
            <consortium name="DOE Joint Genome Institute"/>
            <person name="Ahrendt S."/>
            <person name="Riley R."/>
            <person name="Andreopoulos W."/>
            <person name="Labutti K."/>
            <person name="Pangilinan J."/>
            <person name="Ruiz-Duenas F.J."/>
            <person name="Barrasa J.M."/>
            <person name="Sanchez-Garcia M."/>
            <person name="Camarero S."/>
            <person name="Miyauchi S."/>
            <person name="Serrano A."/>
            <person name="Linde D."/>
            <person name="Babiker R."/>
            <person name="Drula E."/>
            <person name="Ayuso-Fernandez I."/>
            <person name="Pacheco R."/>
            <person name="Padilla G."/>
            <person name="Ferreira P."/>
            <person name="Barriuso J."/>
            <person name="Kellner H."/>
            <person name="Castanera R."/>
            <person name="Alfaro M."/>
            <person name="Ramirez L."/>
            <person name="Pisabarro A.G."/>
            <person name="Kuo A."/>
            <person name="Tritt A."/>
            <person name="Lipzen A."/>
            <person name="He G."/>
            <person name="Yan M."/>
            <person name="Ng V."/>
            <person name="Cullen D."/>
            <person name="Martin F."/>
            <person name="Rosso M.-N."/>
            <person name="Henrissat B."/>
            <person name="Hibbett D."/>
            <person name="Martinez A.T."/>
            <person name="Grigoriev I.V."/>
        </authorList>
    </citation>
    <scope>NUCLEOTIDE SEQUENCE</scope>
    <source>
        <strain evidence="1">MF-IS2</strain>
    </source>
</reference>
<keyword evidence="2" id="KW-1185">Reference proteome</keyword>
<dbReference type="InterPro" id="IPR032675">
    <property type="entry name" value="LRR_dom_sf"/>
</dbReference>
<gene>
    <name evidence="1" type="ORF">P691DRAFT_779873</name>
</gene>
<dbReference type="Proteomes" id="UP000807342">
    <property type="component" value="Unassembled WGS sequence"/>
</dbReference>
<evidence type="ECO:0000313" key="2">
    <source>
        <dbReference type="Proteomes" id="UP000807342"/>
    </source>
</evidence>
<dbReference type="AlphaFoldDB" id="A0A9P5X0T8"/>
<dbReference type="Gene3D" id="1.20.1280.50">
    <property type="match status" value="1"/>
</dbReference>
<protein>
    <recommendedName>
        <fullName evidence="3">F-box domain-containing protein</fullName>
    </recommendedName>
</protein>
<evidence type="ECO:0008006" key="3">
    <source>
        <dbReference type="Google" id="ProtNLM"/>
    </source>
</evidence>
<dbReference type="SUPFAM" id="SSF52058">
    <property type="entry name" value="L domain-like"/>
    <property type="match status" value="1"/>
</dbReference>